<accession>A0ABZ2BHN0</accession>
<keyword evidence="1" id="KW-0614">Plasmid</keyword>
<keyword evidence="2" id="KW-1185">Reference proteome</keyword>
<evidence type="ECO:0000313" key="1">
    <source>
        <dbReference type="EMBL" id="WVT06075.1"/>
    </source>
</evidence>
<reference evidence="1" key="1">
    <citation type="submission" date="2023-08" db="EMBL/GenBank/DDBJ databases">
        <title>Complete genome sequence of Sinorhizobium chiapanecum ITTG S70 isolated from Acaciella angustissima nodules in Chiapas-Mexico.</title>
        <authorList>
            <person name="Rincon-Rosales R."/>
            <person name="Rogel M.A."/>
            <person name="Rincon-Medina C.I."/>
            <person name="Guerrero G."/>
            <person name="Manzano-Gomez L.A."/>
            <person name="Lopez-Lopez A."/>
            <person name="Rincon Molina F.A."/>
            <person name="Martinez-Romero E."/>
        </authorList>
    </citation>
    <scope>NUCLEOTIDE SEQUENCE</scope>
    <source>
        <strain evidence="1">ITTG S70</strain>
        <plasmid evidence="1">pSchITTGS70a</plasmid>
    </source>
</reference>
<protein>
    <recommendedName>
        <fullName evidence="3">Tryptophan 2,3-dioxygenase</fullName>
    </recommendedName>
</protein>
<organism evidence="1 2">
    <name type="scientific">Sinorhizobium chiapasense</name>
    <dbReference type="NCBI Taxonomy" id="501572"/>
    <lineage>
        <taxon>Bacteria</taxon>
        <taxon>Pseudomonadati</taxon>
        <taxon>Pseudomonadota</taxon>
        <taxon>Alphaproteobacteria</taxon>
        <taxon>Hyphomicrobiales</taxon>
        <taxon>Rhizobiaceae</taxon>
        <taxon>Sinorhizobium/Ensifer group</taxon>
        <taxon>Sinorhizobium</taxon>
    </lineage>
</organism>
<evidence type="ECO:0008006" key="3">
    <source>
        <dbReference type="Google" id="ProtNLM"/>
    </source>
</evidence>
<proteinExistence type="predicted"/>
<evidence type="ECO:0000313" key="2">
    <source>
        <dbReference type="Proteomes" id="UP001432360"/>
    </source>
</evidence>
<gene>
    <name evidence="1" type="ORF">RB548_20655</name>
</gene>
<dbReference type="RefSeq" id="WP_331375141.1">
    <property type="nucleotide sequence ID" value="NZ_CP133149.1"/>
</dbReference>
<dbReference type="EMBL" id="CP133149">
    <property type="protein sequence ID" value="WVT06075.1"/>
    <property type="molecule type" value="Genomic_DNA"/>
</dbReference>
<name>A0ABZ2BHN0_9HYPH</name>
<geneLocation type="plasmid" evidence="1 2">
    <name>pSchITTGS70a</name>
</geneLocation>
<sequence>MNDTEREAIILNSAWEMIDGMVNWAMFVKTDRVETSNLLFETRQHARLFAILLADFLSEIKAFKGDPVPLGLRNAPSGARPSDLTFLFHLRQVCAAPKLGKEPGELSSAIEAFASWLEGSFITEGVNLHSINLAADLRVARFRYLKICGDIAKHNLARLATNVRHIRKILEEAGHPISEQDGYLAVETFCEWFHENIFMYHSSQIAEYLNNIRWAIYRYLQPEFVRSWHRTNIPGADFPAYSYRVPSEITEPVAVAMYWEAMNRSRKPPYVQQFRLHDHAKEIY</sequence>
<dbReference type="Proteomes" id="UP001432360">
    <property type="component" value="Plasmid pSchITTGS70a"/>
</dbReference>